<accession>A0A2D4F061</accession>
<dbReference type="EMBL" id="IACJ01045616">
    <property type="protein sequence ID" value="LAA40887.1"/>
    <property type="molecule type" value="Transcribed_RNA"/>
</dbReference>
<reference evidence="1" key="2">
    <citation type="submission" date="2017-11" db="EMBL/GenBank/DDBJ databases">
        <title>Coralsnake Venomics: Analyses of Venom Gland Transcriptomes and Proteomes of Six Brazilian Taxa.</title>
        <authorList>
            <person name="Aird S.D."/>
            <person name="Jorge da Silva N."/>
            <person name="Qiu L."/>
            <person name="Villar-Briones A."/>
            <person name="Aparecida-Saddi V."/>
            <person name="Campos-Telles M.P."/>
            <person name="Grau M."/>
            <person name="Mikheyev A.S."/>
        </authorList>
    </citation>
    <scope>NUCLEOTIDE SEQUENCE</scope>
    <source>
        <tissue evidence="1">Venom_gland</tissue>
    </source>
</reference>
<evidence type="ECO:0000313" key="1">
    <source>
        <dbReference type="EMBL" id="LAA40887.1"/>
    </source>
</evidence>
<reference evidence="1" key="1">
    <citation type="submission" date="2017-07" db="EMBL/GenBank/DDBJ databases">
        <authorList>
            <person name="Mikheyev A."/>
            <person name="Grau M."/>
        </authorList>
    </citation>
    <scope>NUCLEOTIDE SEQUENCE</scope>
    <source>
        <tissue evidence="1">Venom_gland</tissue>
    </source>
</reference>
<protein>
    <submittedName>
        <fullName evidence="1">Uncharacterized protein</fullName>
    </submittedName>
</protein>
<dbReference type="AlphaFoldDB" id="A0A2D4F061"/>
<proteinExistence type="predicted"/>
<name>A0A2D4F061_MICCO</name>
<organism evidence="1">
    <name type="scientific">Micrurus corallinus</name>
    <name type="common">Brazilian coral snake</name>
    <dbReference type="NCBI Taxonomy" id="54390"/>
    <lineage>
        <taxon>Eukaryota</taxon>
        <taxon>Metazoa</taxon>
        <taxon>Chordata</taxon>
        <taxon>Craniata</taxon>
        <taxon>Vertebrata</taxon>
        <taxon>Euteleostomi</taxon>
        <taxon>Lepidosauria</taxon>
        <taxon>Squamata</taxon>
        <taxon>Bifurcata</taxon>
        <taxon>Unidentata</taxon>
        <taxon>Episquamata</taxon>
        <taxon>Toxicofera</taxon>
        <taxon>Serpentes</taxon>
        <taxon>Colubroidea</taxon>
        <taxon>Elapidae</taxon>
        <taxon>Elapinae</taxon>
        <taxon>Micrurus</taxon>
    </lineage>
</organism>
<sequence length="109" mass="13147">MRWPDFIWHVTFFSFRVVHKIFPEIYEKYHHKNIFHREQYNCYLIVEVPAKLFNSGEAIEVWREGFTFIRKDTPAIYDHNNEAYNGVAGIGEAGILCPHFFHFKILFHI</sequence>